<dbReference type="GO" id="GO:0000785">
    <property type="term" value="C:chromatin"/>
    <property type="evidence" value="ECO:0007669"/>
    <property type="project" value="TreeGrafter"/>
</dbReference>
<dbReference type="InterPro" id="IPR008967">
    <property type="entry name" value="p53-like_TF_DNA-bd_sf"/>
</dbReference>
<dbReference type="Pfam" id="PF00907">
    <property type="entry name" value="T-box"/>
    <property type="match status" value="1"/>
</dbReference>
<dbReference type="PROSITE" id="PS50252">
    <property type="entry name" value="TBOX_3"/>
    <property type="match status" value="1"/>
</dbReference>
<reference evidence="10 11" key="1">
    <citation type="submission" date="2023-10" db="EMBL/GenBank/DDBJ databases">
        <title>Genomes of two closely related lineages of the louse Polyplax serrata with different host specificities.</title>
        <authorList>
            <person name="Martinu J."/>
            <person name="Tarabai H."/>
            <person name="Stefka J."/>
            <person name="Hypsa V."/>
        </authorList>
    </citation>
    <scope>NUCLEOTIDE SEQUENCE [LARGE SCALE GENOMIC DNA]</scope>
    <source>
        <strain evidence="10">HR10_N</strain>
    </source>
</reference>
<dbReference type="InterPro" id="IPR001699">
    <property type="entry name" value="TF_T-box"/>
</dbReference>
<keyword evidence="2" id="KW-0217">Developmental protein</keyword>
<feature type="compositionally biased region" description="Polar residues" evidence="8">
    <location>
        <begin position="584"/>
        <end position="595"/>
    </location>
</feature>
<evidence type="ECO:0000256" key="5">
    <source>
        <dbReference type="ARBA" id="ARBA00023163"/>
    </source>
</evidence>
<name>A0AAN8NML1_POLSC</name>
<evidence type="ECO:0000313" key="10">
    <source>
        <dbReference type="EMBL" id="KAK6621295.1"/>
    </source>
</evidence>
<keyword evidence="4 7" id="KW-0238">DNA-binding</keyword>
<keyword evidence="3" id="KW-0805">Transcription regulation</keyword>
<dbReference type="Gene3D" id="2.60.40.820">
    <property type="entry name" value="Transcription factor, T-box"/>
    <property type="match status" value="1"/>
</dbReference>
<feature type="region of interest" description="Disordered" evidence="8">
    <location>
        <begin position="559"/>
        <end position="602"/>
    </location>
</feature>
<comment type="caution">
    <text evidence="7">Lacks conserved residue(s) required for the propagation of feature annotation.</text>
</comment>
<feature type="domain" description="T-box" evidence="9">
    <location>
        <begin position="34"/>
        <end position="207"/>
    </location>
</feature>
<evidence type="ECO:0000256" key="1">
    <source>
        <dbReference type="ARBA" id="ARBA00004123"/>
    </source>
</evidence>
<gene>
    <name evidence="10" type="ORF">RUM43_011601</name>
</gene>
<dbReference type="InterPro" id="IPR002070">
    <property type="entry name" value="TF_Brachyury"/>
</dbReference>
<dbReference type="GO" id="GO:0000981">
    <property type="term" value="F:DNA-binding transcription factor activity, RNA polymerase II-specific"/>
    <property type="evidence" value="ECO:0007669"/>
    <property type="project" value="TreeGrafter"/>
</dbReference>
<protein>
    <recommendedName>
        <fullName evidence="9">T-box domain-containing protein</fullName>
    </recommendedName>
</protein>
<feature type="region of interest" description="Disordered" evidence="8">
    <location>
        <begin position="1"/>
        <end position="30"/>
    </location>
</feature>
<dbReference type="PANTHER" id="PTHR11267:SF106">
    <property type="entry name" value="T-RELATED PROTEIN"/>
    <property type="match status" value="1"/>
</dbReference>
<evidence type="ECO:0000256" key="7">
    <source>
        <dbReference type="PROSITE-ProRule" id="PRU00201"/>
    </source>
</evidence>
<comment type="subcellular location">
    <subcellularLocation>
        <location evidence="1 7">Nucleus</location>
    </subcellularLocation>
</comment>
<dbReference type="AlphaFoldDB" id="A0AAN8NML1"/>
<dbReference type="GO" id="GO:0005634">
    <property type="term" value="C:nucleus"/>
    <property type="evidence" value="ECO:0007669"/>
    <property type="project" value="UniProtKB-SubCell"/>
</dbReference>
<dbReference type="PRINTS" id="PR00937">
    <property type="entry name" value="TBOX"/>
</dbReference>
<evidence type="ECO:0000256" key="2">
    <source>
        <dbReference type="ARBA" id="ARBA00022473"/>
    </source>
</evidence>
<dbReference type="PRINTS" id="PR00938">
    <property type="entry name" value="BRACHYURY"/>
</dbReference>
<dbReference type="GO" id="GO:0001707">
    <property type="term" value="P:mesoderm formation"/>
    <property type="evidence" value="ECO:0007669"/>
    <property type="project" value="TreeGrafter"/>
</dbReference>
<dbReference type="InterPro" id="IPR046360">
    <property type="entry name" value="T-box_DNA-bd"/>
</dbReference>
<dbReference type="PROSITE" id="PS01283">
    <property type="entry name" value="TBOX_1"/>
    <property type="match status" value="1"/>
</dbReference>
<evidence type="ECO:0000259" key="9">
    <source>
        <dbReference type="PROSITE" id="PS50252"/>
    </source>
</evidence>
<dbReference type="PROSITE" id="PS01264">
    <property type="entry name" value="TBOX_2"/>
    <property type="match status" value="1"/>
</dbReference>
<dbReference type="FunFam" id="2.60.40.820:FF:000002">
    <property type="entry name" value="T-box transcription factor Brachyury"/>
    <property type="match status" value="1"/>
</dbReference>
<keyword evidence="6 7" id="KW-0539">Nucleus</keyword>
<evidence type="ECO:0000256" key="8">
    <source>
        <dbReference type="SAM" id="MobiDB-lite"/>
    </source>
</evidence>
<dbReference type="GO" id="GO:0045893">
    <property type="term" value="P:positive regulation of DNA-templated transcription"/>
    <property type="evidence" value="ECO:0007669"/>
    <property type="project" value="InterPro"/>
</dbReference>
<dbReference type="SMART" id="SM00425">
    <property type="entry name" value="TBOX"/>
    <property type="match status" value="1"/>
</dbReference>
<accession>A0AAN8NML1</accession>
<evidence type="ECO:0000313" key="11">
    <source>
        <dbReference type="Proteomes" id="UP001372834"/>
    </source>
</evidence>
<dbReference type="GO" id="GO:0000978">
    <property type="term" value="F:RNA polymerase II cis-regulatory region sequence-specific DNA binding"/>
    <property type="evidence" value="ECO:0007669"/>
    <property type="project" value="InterPro"/>
</dbReference>
<sequence>MAQSHILSAVEPDGSCGNTSRTRDPTDGDLQVHLDDRELWTRFRSLTNEMIVTKNGRRMFPVVKVSVAGLDPAAMYTLLLEFVQVDPHRWKYVNGEWVPGGKAEAAPPNPIYIHPESPNFGGHWMKEPVSFAKVKLTNKTNGSGQIMLNSLHKYEPRVHLVRVGVEQRRVLTFPFPETQFIAVTAYQNEEVTSLKIKYNPFAKAFLDAKERPEGVYQRDFQGYQPQTQYSQYPSSWFNFFPANSTVYASGFSGSSNCERFSPQGVSLKGHRSVPYTVPLKESHAPNSPIGTMAFTETLYNSTCGYPWTSQSSSTVTWPMTTLTSTQLSSSPCNSPRTTGSNIHHIHHPSPILPTNSALSPLNPVLSSYKADSGGYERNISVTPHSNSLNLITYDKSPSPNDNYDKYYKSEVSALTCTNEKEPSPLMTNDKTNSSPPGSLDSSNTNEPPILTNYSAVSIMSDYESKTKSSVRENTVNVVSYWHQHQQQQQQTHLHQHVPETSLYSINYDYSGSEYSAVTPLSQEYQLDVYRNDENHYKDKIQYGESLFKNNNDFRIIRAEDEDEFDEKRSEENQEGKNVEDGDNEMNSNEEGQGPNTWAGLDH</sequence>
<dbReference type="InterPro" id="IPR018186">
    <property type="entry name" value="TF_T-box_CS"/>
</dbReference>
<comment type="caution">
    <text evidence="10">The sequence shown here is derived from an EMBL/GenBank/DDBJ whole genome shotgun (WGS) entry which is preliminary data.</text>
</comment>
<proteinExistence type="predicted"/>
<evidence type="ECO:0000256" key="6">
    <source>
        <dbReference type="ARBA" id="ARBA00023242"/>
    </source>
</evidence>
<dbReference type="GO" id="GO:0001708">
    <property type="term" value="P:cell fate specification"/>
    <property type="evidence" value="ECO:0007669"/>
    <property type="project" value="TreeGrafter"/>
</dbReference>
<dbReference type="InterPro" id="IPR036960">
    <property type="entry name" value="T-box_sf"/>
</dbReference>
<dbReference type="PANTHER" id="PTHR11267">
    <property type="entry name" value="T-BOX PROTEIN-RELATED"/>
    <property type="match status" value="1"/>
</dbReference>
<evidence type="ECO:0000256" key="4">
    <source>
        <dbReference type="ARBA" id="ARBA00023125"/>
    </source>
</evidence>
<dbReference type="Proteomes" id="UP001372834">
    <property type="component" value="Unassembled WGS sequence"/>
</dbReference>
<feature type="compositionally biased region" description="Basic and acidic residues" evidence="8">
    <location>
        <begin position="21"/>
        <end position="30"/>
    </location>
</feature>
<evidence type="ECO:0000256" key="3">
    <source>
        <dbReference type="ARBA" id="ARBA00023015"/>
    </source>
</evidence>
<dbReference type="EMBL" id="JAWJWE010000039">
    <property type="protein sequence ID" value="KAK6621295.1"/>
    <property type="molecule type" value="Genomic_DNA"/>
</dbReference>
<organism evidence="10 11">
    <name type="scientific">Polyplax serrata</name>
    <name type="common">Common mouse louse</name>
    <dbReference type="NCBI Taxonomy" id="468196"/>
    <lineage>
        <taxon>Eukaryota</taxon>
        <taxon>Metazoa</taxon>
        <taxon>Ecdysozoa</taxon>
        <taxon>Arthropoda</taxon>
        <taxon>Hexapoda</taxon>
        <taxon>Insecta</taxon>
        <taxon>Pterygota</taxon>
        <taxon>Neoptera</taxon>
        <taxon>Paraneoptera</taxon>
        <taxon>Psocodea</taxon>
        <taxon>Troctomorpha</taxon>
        <taxon>Phthiraptera</taxon>
        <taxon>Anoplura</taxon>
        <taxon>Polyplacidae</taxon>
        <taxon>Polyplax</taxon>
    </lineage>
</organism>
<dbReference type="GO" id="GO:0003007">
    <property type="term" value="P:heart morphogenesis"/>
    <property type="evidence" value="ECO:0007669"/>
    <property type="project" value="TreeGrafter"/>
</dbReference>
<feature type="compositionally biased region" description="Polar residues" evidence="8">
    <location>
        <begin position="425"/>
        <end position="447"/>
    </location>
</feature>
<keyword evidence="5" id="KW-0804">Transcription</keyword>
<feature type="compositionally biased region" description="Basic and acidic residues" evidence="8">
    <location>
        <begin position="565"/>
        <end position="579"/>
    </location>
</feature>
<dbReference type="CDD" id="cd20192">
    <property type="entry name" value="T-box_TBXT_TBX19-like"/>
    <property type="match status" value="1"/>
</dbReference>
<feature type="region of interest" description="Disordered" evidence="8">
    <location>
        <begin position="417"/>
        <end position="447"/>
    </location>
</feature>
<dbReference type="SUPFAM" id="SSF49417">
    <property type="entry name" value="p53-like transcription factors"/>
    <property type="match status" value="1"/>
</dbReference>